<dbReference type="PROSITE" id="PS50089">
    <property type="entry name" value="ZF_RING_2"/>
    <property type="match status" value="1"/>
</dbReference>
<evidence type="ECO:0000313" key="7">
    <source>
        <dbReference type="EMBL" id="KAL0178660.1"/>
    </source>
</evidence>
<keyword evidence="8" id="KW-1185">Reference proteome</keyword>
<feature type="domain" description="B box-type" evidence="6">
    <location>
        <begin position="141"/>
        <end position="181"/>
    </location>
</feature>
<dbReference type="Pfam" id="PF00643">
    <property type="entry name" value="zf-B_box"/>
    <property type="match status" value="1"/>
</dbReference>
<dbReference type="SUPFAM" id="SSF57845">
    <property type="entry name" value="B-box zinc-binding domain"/>
    <property type="match status" value="1"/>
</dbReference>
<feature type="domain" description="RING-type" evidence="5">
    <location>
        <begin position="11"/>
        <end position="54"/>
    </location>
</feature>
<protein>
    <submittedName>
        <fullName evidence="7">Uncharacterized protein</fullName>
    </submittedName>
</protein>
<dbReference type="PROSITE" id="PS50119">
    <property type="entry name" value="ZF_BBOX"/>
    <property type="match status" value="1"/>
</dbReference>
<evidence type="ECO:0000313" key="8">
    <source>
        <dbReference type="Proteomes" id="UP001529510"/>
    </source>
</evidence>
<evidence type="ECO:0000259" key="5">
    <source>
        <dbReference type="PROSITE" id="PS50089"/>
    </source>
</evidence>
<accession>A0ABD0PY85</accession>
<dbReference type="Pfam" id="PF15227">
    <property type="entry name" value="zf-C3HC4_4"/>
    <property type="match status" value="1"/>
</dbReference>
<dbReference type="InterPro" id="IPR017907">
    <property type="entry name" value="Znf_RING_CS"/>
</dbReference>
<dbReference type="AlphaFoldDB" id="A0ABD0PY85"/>
<dbReference type="InterPro" id="IPR051051">
    <property type="entry name" value="E3_ubiq-ligase_TRIM/RNF"/>
</dbReference>
<evidence type="ECO:0000256" key="2">
    <source>
        <dbReference type="ARBA" id="ARBA00022771"/>
    </source>
</evidence>
<gene>
    <name evidence="7" type="ORF">M9458_027554</name>
</gene>
<dbReference type="GO" id="GO:0008270">
    <property type="term" value="F:zinc ion binding"/>
    <property type="evidence" value="ECO:0007669"/>
    <property type="project" value="UniProtKB-KW"/>
</dbReference>
<feature type="non-terminal residue" evidence="7">
    <location>
        <position position="1"/>
    </location>
</feature>
<dbReference type="PANTHER" id="PTHR25465:SF5">
    <property type="entry name" value="E3 UBIQUITIN_ISG15 LIGASE TRIM25-RELATED"/>
    <property type="match status" value="1"/>
</dbReference>
<keyword evidence="1" id="KW-0479">Metal-binding</keyword>
<evidence type="ECO:0000256" key="4">
    <source>
        <dbReference type="PROSITE-ProRule" id="PRU00024"/>
    </source>
</evidence>
<evidence type="ECO:0000256" key="3">
    <source>
        <dbReference type="ARBA" id="ARBA00022833"/>
    </source>
</evidence>
<dbReference type="Gene3D" id="4.10.830.40">
    <property type="match status" value="1"/>
</dbReference>
<keyword evidence="3" id="KW-0862">Zinc</keyword>
<organism evidence="7 8">
    <name type="scientific">Cirrhinus mrigala</name>
    <name type="common">Mrigala</name>
    <dbReference type="NCBI Taxonomy" id="683832"/>
    <lineage>
        <taxon>Eukaryota</taxon>
        <taxon>Metazoa</taxon>
        <taxon>Chordata</taxon>
        <taxon>Craniata</taxon>
        <taxon>Vertebrata</taxon>
        <taxon>Euteleostomi</taxon>
        <taxon>Actinopterygii</taxon>
        <taxon>Neopterygii</taxon>
        <taxon>Teleostei</taxon>
        <taxon>Ostariophysi</taxon>
        <taxon>Cypriniformes</taxon>
        <taxon>Cyprinidae</taxon>
        <taxon>Labeoninae</taxon>
        <taxon>Labeonini</taxon>
        <taxon>Cirrhinus</taxon>
    </lineage>
</organism>
<dbReference type="Proteomes" id="UP001529510">
    <property type="component" value="Unassembled WGS sequence"/>
</dbReference>
<dbReference type="SMART" id="SM00336">
    <property type="entry name" value="BBOX"/>
    <property type="match status" value="1"/>
</dbReference>
<evidence type="ECO:0000256" key="1">
    <source>
        <dbReference type="ARBA" id="ARBA00022723"/>
    </source>
</evidence>
<proteinExistence type="predicted"/>
<dbReference type="SMART" id="SM00184">
    <property type="entry name" value="RING"/>
    <property type="match status" value="1"/>
</dbReference>
<dbReference type="InterPro" id="IPR001841">
    <property type="entry name" value="Znf_RING"/>
</dbReference>
<sequence length="189" mass="21769">RISVAQDQFVCPICLDLLKDPVTISCGHSYCMNCITSHWNEEDLRRIYSCPQCRKTFTPRPDLGKNVMLAEMLEKVKKTEFQDAVPTRPGDVKCDVCTGRKNNAVKSCLVCLNSYCQTHFDRHEEFHPGKRHKVINATGRLKEMICQKHKKILELFCCTDQKCICIQCTMDDHRNHETVSAAEEKTNMQ</sequence>
<dbReference type="PROSITE" id="PS00518">
    <property type="entry name" value="ZF_RING_1"/>
    <property type="match status" value="1"/>
</dbReference>
<dbReference type="SUPFAM" id="SSF57850">
    <property type="entry name" value="RING/U-box"/>
    <property type="match status" value="1"/>
</dbReference>
<dbReference type="Gene3D" id="3.30.40.10">
    <property type="entry name" value="Zinc/RING finger domain, C3HC4 (zinc finger)"/>
    <property type="match status" value="1"/>
</dbReference>
<dbReference type="InterPro" id="IPR013083">
    <property type="entry name" value="Znf_RING/FYVE/PHD"/>
</dbReference>
<dbReference type="Gene3D" id="3.30.160.60">
    <property type="entry name" value="Classic Zinc Finger"/>
    <property type="match status" value="1"/>
</dbReference>
<dbReference type="PANTHER" id="PTHR25465">
    <property type="entry name" value="B-BOX DOMAIN CONTAINING"/>
    <property type="match status" value="1"/>
</dbReference>
<feature type="non-terminal residue" evidence="7">
    <location>
        <position position="189"/>
    </location>
</feature>
<keyword evidence="2 4" id="KW-0863">Zinc-finger</keyword>
<dbReference type="EMBL" id="JAMKFB020000013">
    <property type="protein sequence ID" value="KAL0178660.1"/>
    <property type="molecule type" value="Genomic_DNA"/>
</dbReference>
<comment type="caution">
    <text evidence="7">The sequence shown here is derived from an EMBL/GenBank/DDBJ whole genome shotgun (WGS) entry which is preliminary data.</text>
</comment>
<dbReference type="InterPro" id="IPR000315">
    <property type="entry name" value="Znf_B-box"/>
</dbReference>
<dbReference type="CDD" id="cd19769">
    <property type="entry name" value="Bbox2_TRIM16-like"/>
    <property type="match status" value="1"/>
</dbReference>
<name>A0ABD0PY85_CIRMR</name>
<reference evidence="7 8" key="1">
    <citation type="submission" date="2024-05" db="EMBL/GenBank/DDBJ databases">
        <title>Genome sequencing and assembly of Indian major carp, Cirrhinus mrigala (Hamilton, 1822).</title>
        <authorList>
            <person name="Mohindra V."/>
            <person name="Chowdhury L.M."/>
            <person name="Lal K."/>
            <person name="Jena J.K."/>
        </authorList>
    </citation>
    <scope>NUCLEOTIDE SEQUENCE [LARGE SCALE GENOMIC DNA]</scope>
    <source>
        <strain evidence="7">CM1030</strain>
        <tissue evidence="7">Blood</tissue>
    </source>
</reference>
<evidence type="ECO:0000259" key="6">
    <source>
        <dbReference type="PROSITE" id="PS50119"/>
    </source>
</evidence>